<accession>A0A177N6E2</accession>
<proteinExistence type="predicted"/>
<dbReference type="RefSeq" id="WP_064041741.1">
    <property type="nucleotide sequence ID" value="NZ_LUUJ01000106.1"/>
</dbReference>
<gene>
    <name evidence="2" type="ORF">A1507_18655</name>
</gene>
<dbReference type="GO" id="GO:0003677">
    <property type="term" value="F:DNA binding"/>
    <property type="evidence" value="ECO:0007669"/>
    <property type="project" value="InterPro"/>
</dbReference>
<dbReference type="CDD" id="cd00093">
    <property type="entry name" value="HTH_XRE"/>
    <property type="match status" value="1"/>
</dbReference>
<dbReference type="AlphaFoldDB" id="A0A177N6E2"/>
<dbReference type="Pfam" id="PF01381">
    <property type="entry name" value="HTH_3"/>
    <property type="match status" value="1"/>
</dbReference>
<evidence type="ECO:0000313" key="3">
    <source>
        <dbReference type="Proteomes" id="UP000077857"/>
    </source>
</evidence>
<organism evidence="2 3">
    <name type="scientific">Methylomonas koyamae</name>
    <dbReference type="NCBI Taxonomy" id="702114"/>
    <lineage>
        <taxon>Bacteria</taxon>
        <taxon>Pseudomonadati</taxon>
        <taxon>Pseudomonadota</taxon>
        <taxon>Gammaproteobacteria</taxon>
        <taxon>Methylococcales</taxon>
        <taxon>Methylococcaceae</taxon>
        <taxon>Methylomonas</taxon>
    </lineage>
</organism>
<reference evidence="2 3" key="1">
    <citation type="submission" date="2016-03" db="EMBL/GenBank/DDBJ databases">
        <authorList>
            <person name="Ploux O."/>
        </authorList>
    </citation>
    <scope>NUCLEOTIDE SEQUENCE [LARGE SCALE GENOMIC DNA]</scope>
    <source>
        <strain evidence="2 3">R-45378</strain>
    </source>
</reference>
<dbReference type="InterPro" id="IPR010982">
    <property type="entry name" value="Lambda_DNA-bd_dom_sf"/>
</dbReference>
<protein>
    <submittedName>
        <fullName evidence="2">Transcriptional regulator</fullName>
    </submittedName>
</protein>
<sequence length="114" mass="12759">MNSVKSLRAYSRYAQEAVTLLSKQIKLGRKQRQWSEQHLAERAGISRATLQKIEKGEMNCAIGLVFEVAVLVGVSLFEPGSADGLSRTIEHTDDKIALLPKRIQPKPKTIHDDF</sequence>
<dbReference type="InterPro" id="IPR001387">
    <property type="entry name" value="Cro/C1-type_HTH"/>
</dbReference>
<evidence type="ECO:0000259" key="1">
    <source>
        <dbReference type="PROSITE" id="PS50943"/>
    </source>
</evidence>
<evidence type="ECO:0000313" key="2">
    <source>
        <dbReference type="EMBL" id="OAI12789.1"/>
    </source>
</evidence>
<feature type="domain" description="HTH cro/C1-type" evidence="1">
    <location>
        <begin position="25"/>
        <end position="59"/>
    </location>
</feature>
<dbReference type="EMBL" id="LUUJ01000106">
    <property type="protein sequence ID" value="OAI12789.1"/>
    <property type="molecule type" value="Genomic_DNA"/>
</dbReference>
<dbReference type="Gene3D" id="1.10.260.40">
    <property type="entry name" value="lambda repressor-like DNA-binding domains"/>
    <property type="match status" value="1"/>
</dbReference>
<dbReference type="SUPFAM" id="SSF47413">
    <property type="entry name" value="lambda repressor-like DNA-binding domains"/>
    <property type="match status" value="1"/>
</dbReference>
<dbReference type="OrthoDB" id="7365273at2"/>
<dbReference type="PROSITE" id="PS50943">
    <property type="entry name" value="HTH_CROC1"/>
    <property type="match status" value="1"/>
</dbReference>
<dbReference type="SMART" id="SM00530">
    <property type="entry name" value="HTH_XRE"/>
    <property type="match status" value="1"/>
</dbReference>
<comment type="caution">
    <text evidence="2">The sequence shown here is derived from an EMBL/GenBank/DDBJ whole genome shotgun (WGS) entry which is preliminary data.</text>
</comment>
<dbReference type="Proteomes" id="UP000077857">
    <property type="component" value="Unassembled WGS sequence"/>
</dbReference>
<name>A0A177N6E2_9GAMM</name>